<reference evidence="4" key="1">
    <citation type="submission" date="2017-09" db="EMBL/GenBank/DDBJ databases">
        <title>Depth-based differentiation of microbial function through sediment-hosted aquifers and enrichment of novel symbionts in the deep terrestrial subsurface.</title>
        <authorList>
            <person name="Probst A.J."/>
            <person name="Ladd B."/>
            <person name="Jarett J.K."/>
            <person name="Geller-Mcgrath D.E."/>
            <person name="Sieber C.M.K."/>
            <person name="Emerson J.B."/>
            <person name="Anantharaman K."/>
            <person name="Thomas B.C."/>
            <person name="Malmstrom R."/>
            <person name="Stieglmeier M."/>
            <person name="Klingl A."/>
            <person name="Woyke T."/>
            <person name="Ryan C.M."/>
            <person name="Banfield J.F."/>
        </authorList>
    </citation>
    <scope>NUCLEOTIDE SEQUENCE [LARGE SCALE GENOMIC DNA]</scope>
</reference>
<organism evidence="3 4">
    <name type="scientific">Candidatus Portnoybacteria bacterium CG_4_8_14_3_um_filter_40_10</name>
    <dbReference type="NCBI Taxonomy" id="1974801"/>
    <lineage>
        <taxon>Bacteria</taxon>
        <taxon>Candidatus Portnoyibacteriota</taxon>
    </lineage>
</organism>
<comment type="caution">
    <text evidence="3">The sequence shown here is derived from an EMBL/GenBank/DDBJ whole genome shotgun (WGS) entry which is preliminary data.</text>
</comment>
<dbReference type="AlphaFoldDB" id="A0A2M7IJ26"/>
<feature type="transmembrane region" description="Helical" evidence="2">
    <location>
        <begin position="47"/>
        <end position="66"/>
    </location>
</feature>
<keyword evidence="2" id="KW-0812">Transmembrane</keyword>
<evidence type="ECO:0000256" key="2">
    <source>
        <dbReference type="SAM" id="Phobius"/>
    </source>
</evidence>
<protein>
    <submittedName>
        <fullName evidence="3">Uncharacterized protein</fullName>
    </submittedName>
</protein>
<gene>
    <name evidence="3" type="ORF">CO001_01030</name>
</gene>
<dbReference type="Proteomes" id="UP000229561">
    <property type="component" value="Unassembled WGS sequence"/>
</dbReference>
<sequence>MKKYLLFFILIYFVLLFLPLAVSAIEYPFGTLGANPTPCEYMKTVFVWGLGIVGALAVVAIAYGGFRYMVGNVQPGKEIIYSALLGLLLLMASWLILYTINPDLATMKCELPSTGTTTTGTPSTGTPTTGTPSGTLTEQAARDRLASDGIGVKADCPVGQSTNCVDLEGIKSSTLTEVESLASQAGKDNVYVTAGTEGCGTIHAATGLRSHCTGDKVDIRPNATLDNYIQTNYTYVGTRSDGAKQYKAPDGAIYAKESDHWDVLSA</sequence>
<dbReference type="EMBL" id="PFGY01000029">
    <property type="protein sequence ID" value="PIW76505.1"/>
    <property type="molecule type" value="Genomic_DNA"/>
</dbReference>
<accession>A0A2M7IJ26</accession>
<proteinExistence type="predicted"/>
<keyword evidence="2" id="KW-1133">Transmembrane helix</keyword>
<evidence type="ECO:0000313" key="4">
    <source>
        <dbReference type="Proteomes" id="UP000229561"/>
    </source>
</evidence>
<keyword evidence="2" id="KW-0472">Membrane</keyword>
<feature type="region of interest" description="Disordered" evidence="1">
    <location>
        <begin position="115"/>
        <end position="135"/>
    </location>
</feature>
<name>A0A2M7IJ26_9BACT</name>
<evidence type="ECO:0000256" key="1">
    <source>
        <dbReference type="SAM" id="MobiDB-lite"/>
    </source>
</evidence>
<evidence type="ECO:0000313" key="3">
    <source>
        <dbReference type="EMBL" id="PIW76505.1"/>
    </source>
</evidence>
<feature type="transmembrane region" description="Helical" evidence="2">
    <location>
        <begin position="78"/>
        <end position="100"/>
    </location>
</feature>